<geneLocation type="plasmid" evidence="12 22">
    <name>p2KSK6</name>
</geneLocation>
<name>A0A059ZTG3_ACIBA</name>
<dbReference type="PATRIC" id="fig|470.1325.peg.3357"/>
<proteinExistence type="predicted"/>
<reference evidence="4 15" key="3">
    <citation type="submission" date="2015-10" db="EMBL/GenBank/DDBJ databases">
        <title>The utility of whole genome sequencing in characterizing Acinetobacter epidemiology and analyzing hospital outbreaks.</title>
        <authorList>
            <person name="Ozer E.A."/>
            <person name="Fitzpatrick M.A."/>
            <person name="Hauser A.R."/>
        </authorList>
    </citation>
    <scope>NUCLEOTIDE SEQUENCE [LARGE SCALE GENOMIC DNA]</scope>
    <source>
        <strain evidence="4 15">ABBL072</strain>
    </source>
</reference>
<reference evidence="5 16" key="5">
    <citation type="submission" date="2016-01" db="EMBL/GenBank/DDBJ databases">
        <title>Draft sequences of Acinetobacter baumannii isolates from wounded military personnel.</title>
        <authorList>
            <person name="Arivett B.A."/>
            <person name="Fiester S.E."/>
            <person name="Ream D.C."/>
            <person name="Actis L.A."/>
        </authorList>
    </citation>
    <scope>NUCLEOTIDE SEQUENCE [LARGE SCALE GENOMIC DNA]</scope>
    <source>
        <strain evidence="5 16">AB2828</strain>
    </source>
</reference>
<evidence type="ECO:0000313" key="22">
    <source>
        <dbReference type="Proteomes" id="UP000664966"/>
    </source>
</evidence>
<reference evidence="2 14" key="1">
    <citation type="journal article" date="2015" name="J. Bacteriol.">
        <title>Resources for Genetic and Genomic Analysis of Emerging Pathogen Acinetobacter baumannii.</title>
        <authorList>
            <person name="Gallagher L.A."/>
            <person name="Ramage E."/>
            <person name="Weiss E.J."/>
            <person name="Radey M."/>
            <person name="Hayden H.S."/>
            <person name="Held K.G."/>
            <person name="Huse H.K."/>
            <person name="Zurawski D.V."/>
            <person name="Brittnacher M.J."/>
            <person name="Manoil C."/>
        </authorList>
    </citation>
    <scope>NUCLEOTIDE SEQUENCE [LARGE SCALE GENOMIC DNA]</scope>
    <source>
        <strain evidence="2 14">AB5075-UW</strain>
        <plasmid evidence="2 14">p1AB5075</plasmid>
    </source>
</reference>
<protein>
    <submittedName>
        <fullName evidence="9">Uncharacterized protein</fullName>
    </submittedName>
</protein>
<dbReference type="Proteomes" id="UP000268239">
    <property type="component" value="Unassembled WGS sequence"/>
</dbReference>
<evidence type="ECO:0000313" key="9">
    <source>
        <dbReference type="EMBL" id="OIG74134.1"/>
    </source>
</evidence>
<reference evidence="8 20" key="10">
    <citation type="submission" date="2019-10" db="EMBL/GenBank/DDBJ databases">
        <title>Genetic environment of the oxa23 gene and comparative analysis of carbapenem resistant Acinetobacter baumannii isolates belonging to global clone 1, lineage 2 recovered in a burns hospital outbreak in 2012-2013.</title>
        <authorList>
            <person name="Douraghi M."/>
            <person name="Aris P."/>
            <person name="Kenyon J."/>
            <person name="Hamidian M."/>
        </authorList>
    </citation>
    <scope>NUCLEOTIDE SEQUENCE [LARGE SCALE GENOMIC DNA]</scope>
    <source>
        <strain evidence="8 20">ABS103</strain>
    </source>
</reference>
<evidence type="ECO:0000313" key="4">
    <source>
        <dbReference type="EMBL" id="KQE03870.1"/>
    </source>
</evidence>
<reference evidence="13 19" key="8">
    <citation type="submission" date="2018-12" db="EMBL/GenBank/DDBJ databases">
        <title>Draft Genome Sequences Human Pathogenic Acinetobacter baumannii Strains.</title>
        <authorList>
            <person name="Madhi M."/>
            <person name="Ronco T."/>
            <person name="Olsen R.H."/>
            <person name="Hassani A."/>
        </authorList>
    </citation>
    <scope>NUCLEOTIDE SEQUENCE [LARGE SCALE GENOMIC DNA]</scope>
    <source>
        <strain evidence="13 19">AB3</strain>
    </source>
</reference>
<evidence type="ECO:0000313" key="3">
    <source>
        <dbReference type="EMBL" id="ALN43408.1"/>
    </source>
</evidence>
<dbReference type="Proteomes" id="UP000664966">
    <property type="component" value="Plasmid p2KSK6"/>
</dbReference>
<reference evidence="6" key="9">
    <citation type="submission" date="2019-07" db="EMBL/GenBank/DDBJ databases">
        <title>Biological characteristics of mucoid Acinetobacter baumannii from a general hospital in China.</title>
        <authorList>
            <person name="Hua X."/>
            <person name="Yu Y."/>
        </authorList>
    </citation>
    <scope>NUCLEOTIDE SEQUENCE [LARGE SCALE GENOMIC DNA]</scope>
    <source>
        <strain evidence="6">N41</strain>
        <strain evidence="7">N8</strain>
    </source>
</reference>
<dbReference type="EMBL" id="VMBB01000026">
    <property type="protein sequence ID" value="MDR8261954.1"/>
    <property type="molecule type" value="Genomic_DNA"/>
</dbReference>
<dbReference type="EMBL" id="LRDT01000050">
    <property type="protein sequence ID" value="KZA11453.1"/>
    <property type="molecule type" value="Genomic_DNA"/>
</dbReference>
<geneLocation type="plasmid" evidence="3">
    <name>pA105-1</name>
</geneLocation>
<evidence type="ECO:0000313" key="18">
    <source>
        <dbReference type="Proteomes" id="UP000237823"/>
    </source>
</evidence>
<evidence type="ECO:0000313" key="8">
    <source>
        <dbReference type="EMBL" id="MQR51067.1"/>
    </source>
</evidence>
<dbReference type="EMBL" id="NEPB01000034">
    <property type="protein sequence ID" value="PRN33078.1"/>
    <property type="molecule type" value="Genomic_DNA"/>
</dbReference>
<dbReference type="Proteomes" id="UP000594659">
    <property type="component" value="Plasmid unnamed1836"/>
</dbReference>
<dbReference type="RefSeq" id="WP_000719146.1">
    <property type="nucleotide sequence ID" value="NC_025104.1"/>
</dbReference>
<organism evidence="9 17">
    <name type="scientific">Acinetobacter baumannii</name>
    <dbReference type="NCBI Taxonomy" id="470"/>
    <lineage>
        <taxon>Bacteria</taxon>
        <taxon>Pseudomonadati</taxon>
        <taxon>Pseudomonadota</taxon>
        <taxon>Gammaproteobacteria</taxon>
        <taxon>Moraxellales</taxon>
        <taxon>Moraxellaceae</taxon>
        <taxon>Acinetobacter</taxon>
        <taxon>Acinetobacter calcoaceticus/baumannii complex</taxon>
    </lineage>
</organism>
<reference evidence="14" key="2">
    <citation type="submission" date="2015-03" db="EMBL/GenBank/DDBJ databases">
        <authorList>
            <person name="Gallagher L.A."/>
            <person name="Hayden H.S."/>
            <person name="Weiss E.J."/>
            <person name="Hager K.R."/>
            <person name="Ramage E."/>
            <person name="Radey M.R."/>
            <person name="Bydalek R."/>
            <person name="Manoil C."/>
            <person name="Miller S.I."/>
            <person name="Brittnacher M.J."/>
        </authorList>
    </citation>
    <scope>NUCLEOTIDE SEQUENCE [LARGE SCALE GENOMIC DNA]</scope>
    <source>
        <strain evidence="14">AB5075-UW</strain>
        <plasmid evidence="14">p1AB5075</plasmid>
    </source>
</reference>
<dbReference type="Proteomes" id="UP000051449">
    <property type="component" value="Unassembled WGS sequence"/>
</dbReference>
<geneLocation type="plasmid" evidence="11 21">
    <name>unnamed1836</name>
</geneLocation>
<dbReference type="EMBL" id="VMAF01000020">
    <property type="protein sequence ID" value="MDR8432145.1"/>
    <property type="molecule type" value="Genomic_DNA"/>
</dbReference>
<evidence type="ECO:0000313" key="15">
    <source>
        <dbReference type="Proteomes" id="UP000051449"/>
    </source>
</evidence>
<evidence type="ECO:0000313" key="14">
    <source>
        <dbReference type="Proteomes" id="UP000032746"/>
    </source>
</evidence>
<evidence type="ECO:0000313" key="13">
    <source>
        <dbReference type="EMBL" id="RTQ85669.1"/>
    </source>
</evidence>
<evidence type="ECO:0000313" key="16">
    <source>
        <dbReference type="Proteomes" id="UP000076296"/>
    </source>
</evidence>
<evidence type="ECO:0000313" key="11">
    <source>
        <dbReference type="EMBL" id="QPF15345.1"/>
    </source>
</evidence>
<evidence type="ECO:0000313" key="2">
    <source>
        <dbReference type="EMBL" id="AKA33678.1"/>
    </source>
</evidence>
<evidence type="ECO:0000256" key="1">
    <source>
        <dbReference type="SAM" id="SignalP"/>
    </source>
</evidence>
<reference evidence="3" key="4">
    <citation type="journal article" date="2016" name="Antimicrob. Agents Chemother.">
        <title>Novel Aminoglycoside Resistance Transposons and Transposon-Derived Circular Forms Detected in Carbapenem-Resistant Acinetobacter baumannii Clinical Isolates.</title>
        <authorList>
            <person name="Karah N."/>
            <person name="Dwibedi C.K."/>
            <person name="Sjostrom K."/>
            <person name="Edquist P."/>
            <person name="Johansson A."/>
            <person name="Wai S.N."/>
            <person name="Uhlin B.E."/>
        </authorList>
    </citation>
    <scope>NUCLEOTIDE SEQUENCE</scope>
    <source>
        <strain evidence="3">A105</strain>
        <plasmid evidence="3">pA105-1</plasmid>
    </source>
</reference>
<dbReference type="AlphaFoldDB" id="A0A059ZTG3"/>
<geneLocation type="plasmid" evidence="2 14">
    <name>p1AB5075</name>
</geneLocation>
<dbReference type="EMBL" id="KR535992">
    <property type="protein sequence ID" value="ALN43408.1"/>
    <property type="molecule type" value="Genomic_DNA"/>
</dbReference>
<dbReference type="EMBL" id="LYKI01000008">
    <property type="protein sequence ID" value="OIG74134.1"/>
    <property type="molecule type" value="Genomic_DNA"/>
</dbReference>
<dbReference type="KEGG" id="abw:BL01_p0265"/>
<dbReference type="Proteomes" id="UP000237823">
    <property type="component" value="Unassembled WGS sequence"/>
</dbReference>
<reference evidence="9 17" key="6">
    <citation type="submission" date="2016-05" db="EMBL/GenBank/DDBJ databases">
        <title>The evolution of Acinetobacter baumannii in vivo.</title>
        <authorList>
            <person name="Hua X."/>
            <person name="Yu Y."/>
        </authorList>
    </citation>
    <scope>NUCLEOTIDE SEQUENCE [LARGE SCALE GENOMIC DNA]</scope>
    <source>
        <strain evidence="9 17">XH647</strain>
    </source>
</reference>
<evidence type="ECO:0000313" key="7">
    <source>
        <dbReference type="EMBL" id="MDR8432145.1"/>
    </source>
</evidence>
<evidence type="ECO:0000313" key="20">
    <source>
        <dbReference type="Proteomes" id="UP000461234"/>
    </source>
</evidence>
<dbReference type="EMBL" id="RXLU01000003">
    <property type="protein sequence ID" value="RTQ85669.1"/>
    <property type="molecule type" value="Genomic_DNA"/>
</dbReference>
<dbReference type="Proteomes" id="UP000461234">
    <property type="component" value="Unassembled WGS sequence"/>
</dbReference>
<feature type="signal peptide" evidence="1">
    <location>
        <begin position="1"/>
        <end position="22"/>
    </location>
</feature>
<evidence type="ECO:0000313" key="5">
    <source>
        <dbReference type="EMBL" id="KZA11453.1"/>
    </source>
</evidence>
<evidence type="ECO:0000313" key="19">
    <source>
        <dbReference type="Proteomes" id="UP000268239"/>
    </source>
</evidence>
<gene>
    <name evidence="9" type="ORF">A7M90_15715</name>
    <name evidence="2" type="ORF">ABUW_4122</name>
    <name evidence="4" type="ORF">APD33_20680</name>
    <name evidence="10" type="ORF">B9W25_13685</name>
    <name evidence="13" type="ORF">EJ062_00995</name>
    <name evidence="8" type="ORF">F2P40_17360</name>
    <name evidence="7" type="ORF">FPK63_13800</name>
    <name evidence="6" type="ORF">FPK87_15990</name>
    <name evidence="11" type="ORF">IMO23_19185</name>
    <name evidence="12" type="ORF">J6E47_20860</name>
    <name evidence="5" type="ORF">LV35_03753</name>
</gene>
<dbReference type="Proteomes" id="UP000032746">
    <property type="component" value="Plasmid p1AB5075"/>
</dbReference>
<dbReference type="Proteomes" id="UP000076296">
    <property type="component" value="Unassembled WGS sequence"/>
</dbReference>
<evidence type="ECO:0000313" key="17">
    <source>
        <dbReference type="Proteomes" id="UP000179937"/>
    </source>
</evidence>
<reference evidence="11 21" key="11">
    <citation type="submission" date="2020-09" db="EMBL/GenBank/DDBJ databases">
        <title>Resistance determinants and their genetic context in bacteria from a longitudinal study of pigs reared under conventional and antibiotic-free husbandry practices.</title>
        <authorList>
            <person name="Poulin-Laprade D."/>
            <person name="Brouard J.-S."/>
            <person name="Gagnon N."/>
            <person name="Turcotte A."/>
            <person name="Langlois A."/>
            <person name="Matte J.J."/>
            <person name="Carrillo C.D."/>
            <person name="Zaheer R."/>
            <person name="McAllister T."/>
            <person name="Topp E."/>
            <person name="Talbot G."/>
        </authorList>
    </citation>
    <scope>NUCLEOTIDE SEQUENCE [LARGE SCALE GENOMIC DNA]</scope>
    <source>
        <strain evidence="11 21">Res13-Abat-PEA21-P4-01-A</strain>
        <plasmid evidence="11 21">unnamed1836</plasmid>
    </source>
</reference>
<reference evidence="12" key="12">
    <citation type="submission" date="2021-03" db="EMBL/GenBank/DDBJ databases">
        <title>Complete genome sequencing of Acinetobacter baumannii.</title>
        <authorList>
            <person name="Yadav B."/>
            <person name="Makwana N."/>
            <person name="Kharat A.S."/>
            <person name="Veeraraghavan B."/>
            <person name="Vijayakumar S."/>
            <person name="Priya M."/>
        </authorList>
    </citation>
    <scope>NUCLEOTIDE SEQUENCE</scope>
    <source>
        <strain evidence="12">KSK6</strain>
        <plasmid evidence="12">p2KSK6</plasmid>
    </source>
</reference>
<dbReference type="EMBL" id="LLGC01000177">
    <property type="protein sequence ID" value="KQE03870.1"/>
    <property type="molecule type" value="Genomic_DNA"/>
</dbReference>
<keyword evidence="1" id="KW-0732">Signal</keyword>
<reference evidence="10 18" key="7">
    <citation type="submission" date="2017-04" db="EMBL/GenBank/DDBJ databases">
        <title>Comparison of Acinetobacter baumannii whole genome sequences from two major hospitals in Kuwait.</title>
        <authorList>
            <person name="Nasser K."/>
            <person name="Habibi N."/>
            <person name="Khan M.W."/>
            <person name="Purohit P."/>
            <person name="Al-Obaid I."/>
            <person name="Dhar R."/>
            <person name="Al-Fouzan W."/>
            <person name="Mustafa A.S."/>
        </authorList>
    </citation>
    <scope>NUCLEOTIDE SEQUENCE [LARGE SCALE GENOMIC DNA]</scope>
    <source>
        <strain evidence="10 18">KUFAR57</strain>
    </source>
</reference>
<accession>A0A059ZTG3</accession>
<dbReference type="EMBL" id="CP008707">
    <property type="protein sequence ID" value="AKA33678.1"/>
    <property type="molecule type" value="Genomic_DNA"/>
</dbReference>
<dbReference type="EMBL" id="CP072272">
    <property type="protein sequence ID" value="QTK45693.1"/>
    <property type="molecule type" value="Genomic_DNA"/>
</dbReference>
<dbReference type="Proteomes" id="UP000179937">
    <property type="component" value="Unassembled WGS sequence"/>
</dbReference>
<dbReference type="EMBL" id="CP062921">
    <property type="protein sequence ID" value="QPF15345.1"/>
    <property type="molecule type" value="Genomic_DNA"/>
</dbReference>
<dbReference type="EMBL" id="WIOC01000029">
    <property type="protein sequence ID" value="MQR51067.1"/>
    <property type="molecule type" value="Genomic_DNA"/>
</dbReference>
<feature type="chain" id="PRO_5015026636" evidence="1">
    <location>
        <begin position="23"/>
        <end position="77"/>
    </location>
</feature>
<evidence type="ECO:0000313" key="6">
    <source>
        <dbReference type="EMBL" id="MDR8261954.1"/>
    </source>
</evidence>
<sequence>MKKIFLSLTLGLTLAASNAAFAQKKGGECYSRDNSTYMCPAISQKDRLTIQQIYDLGWKVVGYFGTQTGRSIIIEQQ</sequence>
<evidence type="ECO:0000313" key="10">
    <source>
        <dbReference type="EMBL" id="PRN33078.1"/>
    </source>
</evidence>
<evidence type="ECO:0000313" key="12">
    <source>
        <dbReference type="EMBL" id="QTK45693.1"/>
    </source>
</evidence>
<keyword evidence="2" id="KW-0614">Plasmid</keyword>
<evidence type="ECO:0000313" key="21">
    <source>
        <dbReference type="Proteomes" id="UP000594659"/>
    </source>
</evidence>